<evidence type="ECO:0000313" key="2">
    <source>
        <dbReference type="Proteomes" id="UP000580718"/>
    </source>
</evidence>
<proteinExistence type="predicted"/>
<organism evidence="1 2">
    <name type="scientific">Modestobacter versicolor</name>
    <dbReference type="NCBI Taxonomy" id="429133"/>
    <lineage>
        <taxon>Bacteria</taxon>
        <taxon>Bacillati</taxon>
        <taxon>Actinomycetota</taxon>
        <taxon>Actinomycetes</taxon>
        <taxon>Geodermatophilales</taxon>
        <taxon>Geodermatophilaceae</taxon>
        <taxon>Modestobacter</taxon>
    </lineage>
</organism>
<reference evidence="1 2" key="1">
    <citation type="submission" date="2020-08" db="EMBL/GenBank/DDBJ databases">
        <title>Sequencing the genomes of 1000 actinobacteria strains.</title>
        <authorList>
            <person name="Klenk H.-P."/>
        </authorList>
    </citation>
    <scope>NUCLEOTIDE SEQUENCE [LARGE SCALE GENOMIC DNA]</scope>
    <source>
        <strain evidence="1 2">DSM 16678</strain>
    </source>
</reference>
<comment type="caution">
    <text evidence="1">The sequence shown here is derived from an EMBL/GenBank/DDBJ whole genome shotgun (WGS) entry which is preliminary data.</text>
</comment>
<dbReference type="RefSeq" id="WP_181428800.1">
    <property type="nucleotide sequence ID" value="NZ_JACIBU010000001.1"/>
</dbReference>
<gene>
    <name evidence="1" type="ORF">FHX36_002321</name>
</gene>
<dbReference type="AlphaFoldDB" id="A0A839Y5J3"/>
<sequence>MALPTWTIWRETVQRGVCVTVRVGAPALRWVDMLVSLVSTVVFRSAFVIVS</sequence>
<dbReference type="EMBL" id="JACIBU010000001">
    <property type="protein sequence ID" value="MBB3676586.1"/>
    <property type="molecule type" value="Genomic_DNA"/>
</dbReference>
<accession>A0A839Y5J3</accession>
<protein>
    <submittedName>
        <fullName evidence="1">Uncharacterized protein</fullName>
    </submittedName>
</protein>
<evidence type="ECO:0000313" key="1">
    <source>
        <dbReference type="EMBL" id="MBB3676586.1"/>
    </source>
</evidence>
<name>A0A839Y5J3_9ACTN</name>
<dbReference type="Proteomes" id="UP000580718">
    <property type="component" value="Unassembled WGS sequence"/>
</dbReference>